<reference evidence="2 3" key="1">
    <citation type="journal article" date="2016" name="Environ. Microbiol.">
        <title>New Methyloceanibacter diversity from North Sea sediments includes methanotroph containing solely the soluble methane monooxygenase.</title>
        <authorList>
            <person name="Vekeman B."/>
            <person name="Kerckhof F.M."/>
            <person name="Cremers G."/>
            <person name="de Vos P."/>
            <person name="Vandamme P."/>
            <person name="Boon N."/>
            <person name="Op den Camp H.J."/>
            <person name="Heylen K."/>
        </authorList>
    </citation>
    <scope>NUCLEOTIDE SEQUENCE [LARGE SCALE GENOMIC DNA]</scope>
    <source>
        <strain evidence="2 3">R-67175</strain>
    </source>
</reference>
<protein>
    <recommendedName>
        <fullName evidence="4">DUF1499 domain-containing protein</fullName>
    </recommendedName>
</protein>
<evidence type="ECO:0000256" key="1">
    <source>
        <dbReference type="SAM" id="MobiDB-lite"/>
    </source>
</evidence>
<feature type="compositionally biased region" description="Basic residues" evidence="1">
    <location>
        <begin position="125"/>
        <end position="138"/>
    </location>
</feature>
<organism evidence="2 3">
    <name type="scientific">Methyloceanibacter superfactus</name>
    <dbReference type="NCBI Taxonomy" id="1774969"/>
    <lineage>
        <taxon>Bacteria</taxon>
        <taxon>Pseudomonadati</taxon>
        <taxon>Pseudomonadota</taxon>
        <taxon>Alphaproteobacteria</taxon>
        <taxon>Hyphomicrobiales</taxon>
        <taxon>Hyphomicrobiaceae</taxon>
        <taxon>Methyloceanibacter</taxon>
    </lineage>
</organism>
<proteinExistence type="predicted"/>
<dbReference type="AlphaFoldDB" id="A0A1E3W2H1"/>
<dbReference type="Pfam" id="PF07386">
    <property type="entry name" value="DUF1499"/>
    <property type="match status" value="1"/>
</dbReference>
<dbReference type="EMBL" id="LPWF01000015">
    <property type="protein sequence ID" value="ODS00019.1"/>
    <property type="molecule type" value="Genomic_DNA"/>
</dbReference>
<keyword evidence="3" id="KW-1185">Reference proteome</keyword>
<dbReference type="InterPro" id="IPR010865">
    <property type="entry name" value="DUF1499"/>
</dbReference>
<comment type="caution">
    <text evidence="2">The sequence shown here is derived from an EMBL/GenBank/DDBJ whole genome shotgun (WGS) entry which is preliminary data.</text>
</comment>
<accession>A0A1E3W2H1</accession>
<feature type="region of interest" description="Disordered" evidence="1">
    <location>
        <begin position="105"/>
        <end position="138"/>
    </location>
</feature>
<name>A0A1E3W2H1_9HYPH</name>
<dbReference type="STRING" id="1774969.AUC69_07960"/>
<gene>
    <name evidence="2" type="ORF">AUC69_07960</name>
</gene>
<sequence>MFLERSAPEVFVLVNEAVGRLGWTVVVNETPGESGIGRIEATDRSMIMGFTDDVIVRVKGDDAHTLIDVRSASRYGMHDFGANADRIRALYAEVTAALEKGEKTVLEQAAPKEEEEPIAAPAKEIKKKNRKRGARKRR</sequence>
<dbReference type="Proteomes" id="UP000094472">
    <property type="component" value="Unassembled WGS sequence"/>
</dbReference>
<evidence type="ECO:0008006" key="4">
    <source>
        <dbReference type="Google" id="ProtNLM"/>
    </source>
</evidence>
<evidence type="ECO:0000313" key="2">
    <source>
        <dbReference type="EMBL" id="ODS00019.1"/>
    </source>
</evidence>
<evidence type="ECO:0000313" key="3">
    <source>
        <dbReference type="Proteomes" id="UP000094472"/>
    </source>
</evidence>